<dbReference type="InterPro" id="IPR000008">
    <property type="entry name" value="C2_dom"/>
</dbReference>
<dbReference type="PROSITE" id="PS50011">
    <property type="entry name" value="PROTEIN_KINASE_DOM"/>
    <property type="match status" value="1"/>
</dbReference>
<feature type="domain" description="Protein kinase" evidence="3">
    <location>
        <begin position="176"/>
        <end position="449"/>
    </location>
</feature>
<dbReference type="SMART" id="SM00220">
    <property type="entry name" value="S_TKc"/>
    <property type="match status" value="1"/>
</dbReference>
<dbReference type="PANTHER" id="PTHR24361">
    <property type="entry name" value="MITOGEN-ACTIVATED KINASE KINASE KINASE"/>
    <property type="match status" value="1"/>
</dbReference>
<dbReference type="SUPFAM" id="SSF49562">
    <property type="entry name" value="C2 domain (Calcium/lipid-binding domain, CaLB)"/>
    <property type="match status" value="1"/>
</dbReference>
<feature type="region of interest" description="Disordered" evidence="1">
    <location>
        <begin position="131"/>
        <end position="152"/>
    </location>
</feature>
<sequence length="450" mass="50370">MSTSILAVTIESSLINKRSILGLKTFVVLNLGGNIKTTSTQRGSSPEWNSEFKFQRSNEQFILVNLIEKGVFGEHVLGEGILILNPIKTTQERHATIPVYKYNDKIADIYMKILENCPNDRQQSMIVRKKTTEKPSGFPEMPKLQEKHSEPLPQPVAKKQDIDLVTYGVQLSDLVYDRMIYTSQSGKQEVYIGKVITTGASVAIKISFCDTNDEFNRVQREALAISSLSHPNICKVYGTLLDTNGNKLKNIIVLENCEGISLRHEIEKRDTENKPFTQSLFCKYVTDLLSAFAHIQSKHIVHSDVKPDNIVVSANGSLKVIDFGISLHGYSELFETTKTLKVGGTIPYFSPLQLQGYLQFIQGINKECTVRHNPMKSDVYALGLTFMHMASLGPPSGLNNLDEGLQKRIDAAIAGLIYSDSVKSLISQMLTIDEHARPDFIRLFNQLNLD</sequence>
<evidence type="ECO:0000259" key="3">
    <source>
        <dbReference type="PROSITE" id="PS50011"/>
    </source>
</evidence>
<dbReference type="GO" id="GO:0005524">
    <property type="term" value="F:ATP binding"/>
    <property type="evidence" value="ECO:0007669"/>
    <property type="project" value="InterPro"/>
</dbReference>
<evidence type="ECO:0000259" key="2">
    <source>
        <dbReference type="PROSITE" id="PS50004"/>
    </source>
</evidence>
<comment type="caution">
    <text evidence="4">The sequence shown here is derived from an EMBL/GenBank/DDBJ whole genome shotgun (WGS) entry which is preliminary data.</text>
</comment>
<gene>
    <name evidence="4" type="ORF">SteCoe_32432</name>
</gene>
<dbReference type="Pfam" id="PF00069">
    <property type="entry name" value="Pkinase"/>
    <property type="match status" value="1"/>
</dbReference>
<organism evidence="4 5">
    <name type="scientific">Stentor coeruleus</name>
    <dbReference type="NCBI Taxonomy" id="5963"/>
    <lineage>
        <taxon>Eukaryota</taxon>
        <taxon>Sar</taxon>
        <taxon>Alveolata</taxon>
        <taxon>Ciliophora</taxon>
        <taxon>Postciliodesmatophora</taxon>
        <taxon>Heterotrichea</taxon>
        <taxon>Heterotrichida</taxon>
        <taxon>Stentoridae</taxon>
        <taxon>Stentor</taxon>
    </lineage>
</organism>
<dbReference type="PROSITE" id="PS00108">
    <property type="entry name" value="PROTEIN_KINASE_ST"/>
    <property type="match status" value="1"/>
</dbReference>
<dbReference type="Proteomes" id="UP000187209">
    <property type="component" value="Unassembled WGS sequence"/>
</dbReference>
<dbReference type="SUPFAM" id="SSF56112">
    <property type="entry name" value="Protein kinase-like (PK-like)"/>
    <property type="match status" value="1"/>
</dbReference>
<name>A0A1R2AZ30_9CILI</name>
<proteinExistence type="predicted"/>
<dbReference type="InterPro" id="IPR011009">
    <property type="entry name" value="Kinase-like_dom_sf"/>
</dbReference>
<dbReference type="InterPro" id="IPR053235">
    <property type="entry name" value="Ser_Thr_kinase"/>
</dbReference>
<dbReference type="Gene3D" id="1.10.510.10">
    <property type="entry name" value="Transferase(Phosphotransferase) domain 1"/>
    <property type="match status" value="1"/>
</dbReference>
<dbReference type="EMBL" id="MPUH01001161">
    <property type="protein sequence ID" value="OMJ69766.1"/>
    <property type="molecule type" value="Genomic_DNA"/>
</dbReference>
<evidence type="ECO:0000313" key="5">
    <source>
        <dbReference type="Proteomes" id="UP000187209"/>
    </source>
</evidence>
<dbReference type="PROSITE" id="PS50004">
    <property type="entry name" value="C2"/>
    <property type="match status" value="1"/>
</dbReference>
<feature type="domain" description="C2" evidence="2">
    <location>
        <begin position="1"/>
        <end position="97"/>
    </location>
</feature>
<dbReference type="OrthoDB" id="4062651at2759"/>
<evidence type="ECO:0000313" key="4">
    <source>
        <dbReference type="EMBL" id="OMJ69766.1"/>
    </source>
</evidence>
<dbReference type="AlphaFoldDB" id="A0A1R2AZ30"/>
<dbReference type="CDD" id="cd14014">
    <property type="entry name" value="STKc_PknB_like"/>
    <property type="match status" value="1"/>
</dbReference>
<keyword evidence="5" id="KW-1185">Reference proteome</keyword>
<dbReference type="InterPro" id="IPR000719">
    <property type="entry name" value="Prot_kinase_dom"/>
</dbReference>
<dbReference type="Gene3D" id="2.60.40.150">
    <property type="entry name" value="C2 domain"/>
    <property type="match status" value="1"/>
</dbReference>
<evidence type="ECO:0000256" key="1">
    <source>
        <dbReference type="SAM" id="MobiDB-lite"/>
    </source>
</evidence>
<dbReference type="Pfam" id="PF00168">
    <property type="entry name" value="C2"/>
    <property type="match status" value="1"/>
</dbReference>
<reference evidence="4 5" key="1">
    <citation type="submission" date="2016-11" db="EMBL/GenBank/DDBJ databases">
        <title>The macronuclear genome of Stentor coeruleus: a giant cell with tiny introns.</title>
        <authorList>
            <person name="Slabodnick M."/>
            <person name="Ruby J.G."/>
            <person name="Reiff S.B."/>
            <person name="Swart E.C."/>
            <person name="Gosai S."/>
            <person name="Prabakaran S."/>
            <person name="Witkowska E."/>
            <person name="Larue G.E."/>
            <person name="Fisher S."/>
            <person name="Freeman R.M."/>
            <person name="Gunawardena J."/>
            <person name="Chu W."/>
            <person name="Stover N.A."/>
            <person name="Gregory B.D."/>
            <person name="Nowacki M."/>
            <person name="Derisi J."/>
            <person name="Roy S.W."/>
            <person name="Marshall W.F."/>
            <person name="Sood P."/>
        </authorList>
    </citation>
    <scope>NUCLEOTIDE SEQUENCE [LARGE SCALE GENOMIC DNA]</scope>
    <source>
        <strain evidence="4">WM001</strain>
    </source>
</reference>
<accession>A0A1R2AZ30</accession>
<protein>
    <submittedName>
        <fullName evidence="4">Uncharacterized protein</fullName>
    </submittedName>
</protein>
<dbReference type="InterPro" id="IPR008271">
    <property type="entry name" value="Ser/Thr_kinase_AS"/>
</dbReference>
<dbReference type="GO" id="GO:0004674">
    <property type="term" value="F:protein serine/threonine kinase activity"/>
    <property type="evidence" value="ECO:0007669"/>
    <property type="project" value="TreeGrafter"/>
</dbReference>
<dbReference type="GO" id="GO:0005737">
    <property type="term" value="C:cytoplasm"/>
    <property type="evidence" value="ECO:0007669"/>
    <property type="project" value="TreeGrafter"/>
</dbReference>
<dbReference type="InterPro" id="IPR035892">
    <property type="entry name" value="C2_domain_sf"/>
</dbReference>